<comment type="caution">
    <text evidence="2">The sequence shown here is derived from an EMBL/GenBank/DDBJ whole genome shotgun (WGS) entry which is preliminary data.</text>
</comment>
<feature type="region of interest" description="Disordered" evidence="1">
    <location>
        <begin position="119"/>
        <end position="141"/>
    </location>
</feature>
<evidence type="ECO:0000313" key="3">
    <source>
        <dbReference type="Proteomes" id="UP000199598"/>
    </source>
</evidence>
<dbReference type="Pfam" id="PF12639">
    <property type="entry name" value="Colicin-DNase"/>
    <property type="match status" value="1"/>
</dbReference>
<dbReference type="EMBL" id="FOSK01000010">
    <property type="protein sequence ID" value="SFK84040.1"/>
    <property type="molecule type" value="Genomic_DNA"/>
</dbReference>
<protein>
    <submittedName>
        <fullName evidence="2">A nuclease of the HNH/ENDO VII superfamily with conserved WHH</fullName>
    </submittedName>
</protein>
<proteinExistence type="predicted"/>
<dbReference type="Proteomes" id="UP000199598">
    <property type="component" value="Unassembled WGS sequence"/>
</dbReference>
<dbReference type="RefSeq" id="WP_093521577.1">
    <property type="nucleotide sequence ID" value="NZ_FOSK01000010.1"/>
</dbReference>
<gene>
    <name evidence="2" type="ORF">SAMN04488518_1104</name>
</gene>
<accession>A0A1I4CTU7</accession>
<name>A0A1I4CTU7_9HYPH</name>
<feature type="region of interest" description="Disordered" evidence="1">
    <location>
        <begin position="1"/>
        <end position="104"/>
    </location>
</feature>
<feature type="compositionally biased region" description="Low complexity" evidence="1">
    <location>
        <begin position="76"/>
        <end position="91"/>
    </location>
</feature>
<reference evidence="2 3" key="1">
    <citation type="submission" date="2016-10" db="EMBL/GenBank/DDBJ databases">
        <authorList>
            <person name="Varghese N."/>
            <person name="Submissions S."/>
        </authorList>
    </citation>
    <scope>NUCLEOTIDE SEQUENCE [LARGE SCALE GENOMIC DNA]</scope>
    <source>
        <strain evidence="2 3">DSM 16392</strain>
    </source>
</reference>
<feature type="compositionally biased region" description="Basic and acidic residues" evidence="1">
    <location>
        <begin position="194"/>
        <end position="208"/>
    </location>
</feature>
<keyword evidence="3" id="KW-1185">Reference proteome</keyword>
<organism evidence="2 3">
    <name type="scientific">Pseudovibrio ascidiaceicola</name>
    <dbReference type="NCBI Taxonomy" id="285279"/>
    <lineage>
        <taxon>Bacteria</taxon>
        <taxon>Pseudomonadati</taxon>
        <taxon>Pseudomonadota</taxon>
        <taxon>Alphaproteobacteria</taxon>
        <taxon>Hyphomicrobiales</taxon>
        <taxon>Stappiaceae</taxon>
        <taxon>Pseudovibrio</taxon>
    </lineage>
</organism>
<evidence type="ECO:0000256" key="1">
    <source>
        <dbReference type="SAM" id="MobiDB-lite"/>
    </source>
</evidence>
<evidence type="ECO:0000313" key="2">
    <source>
        <dbReference type="EMBL" id="SFK84040.1"/>
    </source>
</evidence>
<sequence length="238" mass="26466">MGLKPRTAALRRGGKKASEQPAVTNHMMEGKAPDVLNTSSSGAAKKATSTSPFKKYKNGEEIPWPAGKPKGEIWDPVKTTGVRKVTRVPGGMRMEMTPPPELKKRFGLKEGENVSIKYDDNGYPDFKSVRKEPGGETLDAVKAPESGDVKIDYGKDRAEDFTRANKELVDEDTELAEKAGAIKKDGKARRRKLDKKDPDDKKPVYTWHHHEDGTSMLLVDYWVHKLFGHSGGRAEHKK</sequence>
<feature type="region of interest" description="Disordered" evidence="1">
    <location>
        <begin position="180"/>
        <end position="208"/>
    </location>
</feature>
<feature type="compositionally biased region" description="Low complexity" evidence="1">
    <location>
        <begin position="38"/>
        <end position="51"/>
    </location>
</feature>